<evidence type="ECO:0000313" key="3">
    <source>
        <dbReference type="EMBL" id="KAI1704644.1"/>
    </source>
</evidence>
<feature type="compositionally biased region" description="Basic and acidic residues" evidence="2">
    <location>
        <begin position="344"/>
        <end position="358"/>
    </location>
</feature>
<dbReference type="GO" id="GO:0005829">
    <property type="term" value="C:cytosol"/>
    <property type="evidence" value="ECO:0007669"/>
    <property type="project" value="TreeGrafter"/>
</dbReference>
<evidence type="ECO:0000256" key="1">
    <source>
        <dbReference type="SAM" id="Coils"/>
    </source>
</evidence>
<dbReference type="InterPro" id="IPR037239">
    <property type="entry name" value="OSBP_sf"/>
</dbReference>
<dbReference type="AlphaFoldDB" id="A0AAD4MU08"/>
<dbReference type="SUPFAM" id="SSF50729">
    <property type="entry name" value="PH domain-like"/>
    <property type="match status" value="1"/>
</dbReference>
<keyword evidence="4" id="KW-1185">Reference proteome</keyword>
<accession>A0AAD4MU08</accession>
<comment type="caution">
    <text evidence="3">The sequence shown here is derived from an EMBL/GenBank/DDBJ whole genome shotgun (WGS) entry which is preliminary data.</text>
</comment>
<feature type="compositionally biased region" description="Basic residues" evidence="2">
    <location>
        <begin position="32"/>
        <end position="42"/>
    </location>
</feature>
<dbReference type="InterPro" id="IPR000648">
    <property type="entry name" value="Oxysterol-bd"/>
</dbReference>
<gene>
    <name evidence="3" type="ORF">DdX_14143</name>
</gene>
<dbReference type="PANTHER" id="PTHR10972:SF203">
    <property type="entry name" value="OXYSTEROL-BINDING PROTEIN HOMOLOG 3"/>
    <property type="match status" value="1"/>
</dbReference>
<dbReference type="PANTHER" id="PTHR10972">
    <property type="entry name" value="OXYSTEROL-BINDING PROTEIN-RELATED"/>
    <property type="match status" value="1"/>
</dbReference>
<name>A0AAD4MU08_9BILA</name>
<dbReference type="GO" id="GO:0097038">
    <property type="term" value="C:perinuclear endoplasmic reticulum"/>
    <property type="evidence" value="ECO:0007669"/>
    <property type="project" value="TreeGrafter"/>
</dbReference>
<sequence>MQSPDDLQLGQIVPYSEYRASAGANTEGVKLNNRRNERRRNTTHAENNRTARIPDLLPTDKLPSAPNKYKGFVMRKRRGFFHFARKYVGVLDNGVLKLKSVDEDAKKKHKLHAEFLIELDKVVISYNDKKRHFMLIFRKESHMITPVDRSTYVQWKDAFINHRRFRQGQLRAGLVTHSDQTVRITTRPTANLADNHHISEPTKDTSQANDESAQLMQQSTELNQKIRAVLESMKEIRSCIREQWSSEECSGNESIDDDTDADEEETEVSVVMPENSHKCLEETRNGSVMHDKNQPNSLLVQVISLQQEMLSALNEAKQMLDDMQQKAIKTAEEMDNKTIPPAIKEQKESAKIDKRDMRSMPNSSKLLSPSVVVSPQVVPSSEIAQNEPLFMPPSRRRTVLPAEQPELKAIPYSAVLRAKLPMWAYEPVGTLQVICEELQFASQILDHALNAQSASIRICYVAAFVMSSYTFMATRKQKPFNPVIGETFEYISDQGWKYHAEQVSHRPPVSVAHAEHDKWEWSSCVAGEYKITLQGNAEITYKFPIELKLTGINESYKWSKAKTIIVNPLKSGSKRAIRNEGTISIQCSNGHECQLQFTNGSDNSVSGKVYDGKRNMVHRLAGVWNKELNRVLENGGSAKLFEAPAVPKHLLSRFYGFSPFTITLNELHANHALELPPTDSRYRPDQKFFEMGDTKKAADAKEGLEKNQRKRESSKKYTPVWFEPGSPQGSWSSNHKYWPAKLKNFQDDHSKRIPKDIFDVK</sequence>
<feature type="compositionally biased region" description="Basic and acidic residues" evidence="2">
    <location>
        <begin position="695"/>
        <end position="715"/>
    </location>
</feature>
<feature type="region of interest" description="Disordered" evidence="2">
    <location>
        <begin position="695"/>
        <end position="721"/>
    </location>
</feature>
<feature type="coiled-coil region" evidence="1">
    <location>
        <begin position="306"/>
        <end position="333"/>
    </location>
</feature>
<protein>
    <submittedName>
        <fullName evidence="3">Oxysterol-binding protein domain-containing protein</fullName>
    </submittedName>
</protein>
<reference evidence="3" key="1">
    <citation type="submission" date="2022-01" db="EMBL/GenBank/DDBJ databases">
        <title>Genome Sequence Resource for Two Populations of Ditylenchus destructor, the Migratory Endoparasitic Phytonematode.</title>
        <authorList>
            <person name="Zhang H."/>
            <person name="Lin R."/>
            <person name="Xie B."/>
        </authorList>
    </citation>
    <scope>NUCLEOTIDE SEQUENCE</scope>
    <source>
        <strain evidence="3">BazhouSP</strain>
    </source>
</reference>
<dbReference type="SUPFAM" id="SSF144000">
    <property type="entry name" value="Oxysterol-binding protein-like"/>
    <property type="match status" value="1"/>
</dbReference>
<proteinExistence type="predicted"/>
<dbReference type="EMBL" id="JAKKPZ010000065">
    <property type="protein sequence ID" value="KAI1704644.1"/>
    <property type="molecule type" value="Genomic_DNA"/>
</dbReference>
<feature type="region of interest" description="Disordered" evidence="2">
    <location>
        <begin position="24"/>
        <end position="50"/>
    </location>
</feature>
<keyword evidence="1" id="KW-0175">Coiled coil</keyword>
<evidence type="ECO:0000313" key="4">
    <source>
        <dbReference type="Proteomes" id="UP001201812"/>
    </source>
</evidence>
<dbReference type="Pfam" id="PF01237">
    <property type="entry name" value="Oxysterol_BP"/>
    <property type="match status" value="1"/>
</dbReference>
<feature type="region of interest" description="Disordered" evidence="2">
    <location>
        <begin position="335"/>
        <end position="366"/>
    </location>
</feature>
<evidence type="ECO:0000256" key="2">
    <source>
        <dbReference type="SAM" id="MobiDB-lite"/>
    </source>
</evidence>
<dbReference type="GO" id="GO:0005886">
    <property type="term" value="C:plasma membrane"/>
    <property type="evidence" value="ECO:0007669"/>
    <property type="project" value="TreeGrafter"/>
</dbReference>
<dbReference type="Proteomes" id="UP001201812">
    <property type="component" value="Unassembled WGS sequence"/>
</dbReference>
<organism evidence="3 4">
    <name type="scientific">Ditylenchus destructor</name>
    <dbReference type="NCBI Taxonomy" id="166010"/>
    <lineage>
        <taxon>Eukaryota</taxon>
        <taxon>Metazoa</taxon>
        <taxon>Ecdysozoa</taxon>
        <taxon>Nematoda</taxon>
        <taxon>Chromadorea</taxon>
        <taxon>Rhabditida</taxon>
        <taxon>Tylenchina</taxon>
        <taxon>Tylenchomorpha</taxon>
        <taxon>Sphaerularioidea</taxon>
        <taxon>Anguinidae</taxon>
        <taxon>Anguininae</taxon>
        <taxon>Ditylenchus</taxon>
    </lineage>
</organism>
<dbReference type="GO" id="GO:0032934">
    <property type="term" value="F:sterol binding"/>
    <property type="evidence" value="ECO:0007669"/>
    <property type="project" value="TreeGrafter"/>
</dbReference>
<dbReference type="Gene3D" id="2.40.160.120">
    <property type="match status" value="1"/>
</dbReference>